<dbReference type="NCBIfam" id="TIGR03375">
    <property type="entry name" value="type_I_sec_LssB"/>
    <property type="match status" value="1"/>
</dbReference>
<dbReference type="SUPFAM" id="SSF52540">
    <property type="entry name" value="P-loop containing nucleoside triphosphate hydrolases"/>
    <property type="match status" value="1"/>
</dbReference>
<accession>A0AAQ1G9I3</accession>
<evidence type="ECO:0000313" key="15">
    <source>
        <dbReference type="Proteomes" id="UP000243518"/>
    </source>
</evidence>
<feature type="domain" description="ABC transporter" evidence="11">
    <location>
        <begin position="494"/>
        <end position="729"/>
    </location>
</feature>
<evidence type="ECO:0000256" key="10">
    <source>
        <dbReference type="SAM" id="Phobius"/>
    </source>
</evidence>
<evidence type="ECO:0000256" key="9">
    <source>
        <dbReference type="SAM" id="MobiDB-lite"/>
    </source>
</evidence>
<dbReference type="InterPro" id="IPR005074">
    <property type="entry name" value="Peptidase_C39"/>
</dbReference>
<evidence type="ECO:0000256" key="8">
    <source>
        <dbReference type="ARBA" id="ARBA00023136"/>
    </source>
</evidence>
<dbReference type="Gene3D" id="3.90.70.10">
    <property type="entry name" value="Cysteine proteinases"/>
    <property type="match status" value="1"/>
</dbReference>
<dbReference type="SMART" id="SM00382">
    <property type="entry name" value="AAA"/>
    <property type="match status" value="1"/>
</dbReference>
<dbReference type="PANTHER" id="PTHR24221:SF248">
    <property type="entry name" value="ABC TRANSPORTER TRANSMEMBRANE REGION"/>
    <property type="match status" value="1"/>
</dbReference>
<dbReference type="InterPro" id="IPR011527">
    <property type="entry name" value="ABC1_TM_dom"/>
</dbReference>
<dbReference type="GO" id="GO:0140359">
    <property type="term" value="F:ABC-type transporter activity"/>
    <property type="evidence" value="ECO:0007669"/>
    <property type="project" value="InterPro"/>
</dbReference>
<sequence length="730" mass="80199">MTTPDVLTGPQGPEQGASSNAGDDPRSRFDDPLLDALLILCTCLQVRTSRGVLAAGLPLRDQRLTPELLPRAAARANLQGRILNRPLDQIDAIALPALLFLKDGRNVVLESWQDGKARLLTSESAGGAKLMDKSALAELYSGKAFFAQPRHRFEVQFDSPLPRTKHWFKDTLRLSRRLYSDAMVASFLINLIALMTPLFVMNVYDRVVPNQATTTLWVLAIGISLALLFDLILRTLRSYFLDLAGKKTDLILSATLFERILGMNLKARPTRVGSFAQNIHEFQSLRDFLTSLTLTSLIDVPFSLLILLVIGIIGGPLVAIPLLAFPLTLLLGWLIQGPLSRCIDQTLHLSSERQAMLIETLGGIDLLKVNCAESEKQRQWETTVGALGRLEMKARKLSTLAVNGTLFIQQLAGIAMIVSGVYLIGDGAISMGGLIACYLLNSRALAPLSQVSSLLTRYQQARLTIGTTDEMMSMPQERQPQAIPTQRRQLHGAIEARDVCFTYPGQQYPALDHLNLRILPGEHIGIIGRSGSGKSTLEKLLLNLYQPDSGHLLVDGVDIQQLEVADLRHNIGYVPQDIQLFNGTLRDNLTLGARYVDDERLQQVADMAGVSEFARLHPLGLNLQVGERGMNLSGGQRQAVAVARALLLDPPVLVLDEPTSAMDNSSEERLKRQLQPILHNRTLLLVTHRASMLSLVNRLIVIDGGKIVADGPKEQVLEALRKGHVNVARS</sequence>
<keyword evidence="8 10" id="KW-0472">Membrane</keyword>
<dbReference type="Pfam" id="PF00664">
    <property type="entry name" value="ABC_membrane"/>
    <property type="match status" value="1"/>
</dbReference>
<feature type="transmembrane region" description="Helical" evidence="10">
    <location>
        <begin position="397"/>
        <end position="415"/>
    </location>
</feature>
<keyword evidence="4 10" id="KW-0812">Transmembrane</keyword>
<dbReference type="PROSITE" id="PS00211">
    <property type="entry name" value="ABC_TRANSPORTER_1"/>
    <property type="match status" value="1"/>
</dbReference>
<evidence type="ECO:0000259" key="11">
    <source>
        <dbReference type="PROSITE" id="PS50893"/>
    </source>
</evidence>
<evidence type="ECO:0000313" key="14">
    <source>
        <dbReference type="EMBL" id="SEG61381.1"/>
    </source>
</evidence>
<comment type="caution">
    <text evidence="14">The sequence shown here is derived from an EMBL/GenBank/DDBJ whole genome shotgun (WGS) entry which is preliminary data.</text>
</comment>
<dbReference type="EMBL" id="FNVE01000011">
    <property type="protein sequence ID" value="SEG61381.1"/>
    <property type="molecule type" value="Genomic_DNA"/>
</dbReference>
<dbReference type="InterPro" id="IPR003439">
    <property type="entry name" value="ABC_transporter-like_ATP-bd"/>
</dbReference>
<dbReference type="CDD" id="cd03245">
    <property type="entry name" value="ABCC_bacteriocin_exporters"/>
    <property type="match status" value="1"/>
</dbReference>
<dbReference type="FunFam" id="3.40.50.300:FF:000299">
    <property type="entry name" value="ABC transporter ATP-binding protein/permease"/>
    <property type="match status" value="1"/>
</dbReference>
<dbReference type="Gene3D" id="3.40.50.300">
    <property type="entry name" value="P-loop containing nucleotide triphosphate hydrolases"/>
    <property type="match status" value="1"/>
</dbReference>
<dbReference type="AlphaFoldDB" id="A0AAQ1G9I3"/>
<dbReference type="CDD" id="cd18587">
    <property type="entry name" value="ABC_6TM_LapB_like"/>
    <property type="match status" value="1"/>
</dbReference>
<dbReference type="Proteomes" id="UP000243518">
    <property type="component" value="Unassembled WGS sequence"/>
</dbReference>
<dbReference type="Gene3D" id="1.20.1560.10">
    <property type="entry name" value="ABC transporter type 1, transmembrane domain"/>
    <property type="match status" value="1"/>
</dbReference>
<dbReference type="PANTHER" id="PTHR24221">
    <property type="entry name" value="ATP-BINDING CASSETTE SUB-FAMILY B"/>
    <property type="match status" value="1"/>
</dbReference>
<gene>
    <name evidence="14" type="ORF">SAMN05216586_111115</name>
</gene>
<dbReference type="InterPro" id="IPR017750">
    <property type="entry name" value="ATPase_T1SS"/>
</dbReference>
<feature type="transmembrane region" description="Helical" evidence="10">
    <location>
        <begin position="318"/>
        <end position="335"/>
    </location>
</feature>
<keyword evidence="3" id="KW-1003">Cell membrane</keyword>
<keyword evidence="6 14" id="KW-0067">ATP-binding</keyword>
<evidence type="ECO:0000256" key="4">
    <source>
        <dbReference type="ARBA" id="ARBA00022692"/>
    </source>
</evidence>
<dbReference type="GO" id="GO:0005886">
    <property type="term" value="C:plasma membrane"/>
    <property type="evidence" value="ECO:0007669"/>
    <property type="project" value="UniProtKB-SubCell"/>
</dbReference>
<dbReference type="PROSITE" id="PS50893">
    <property type="entry name" value="ABC_TRANSPORTER_2"/>
    <property type="match status" value="1"/>
</dbReference>
<dbReference type="InterPro" id="IPR027417">
    <property type="entry name" value="P-loop_NTPase"/>
</dbReference>
<keyword evidence="5" id="KW-0547">Nucleotide-binding</keyword>
<organism evidence="14 15">
    <name type="scientific">Halopseudomonas aestusnigri</name>
    <dbReference type="NCBI Taxonomy" id="857252"/>
    <lineage>
        <taxon>Bacteria</taxon>
        <taxon>Pseudomonadati</taxon>
        <taxon>Pseudomonadota</taxon>
        <taxon>Gammaproteobacteria</taxon>
        <taxon>Pseudomonadales</taxon>
        <taxon>Pseudomonadaceae</taxon>
        <taxon>Halopseudomonas</taxon>
    </lineage>
</organism>
<protein>
    <submittedName>
        <fullName evidence="14">ATP-binding cassette, subfamily C, LapB</fullName>
    </submittedName>
</protein>
<evidence type="ECO:0000256" key="1">
    <source>
        <dbReference type="ARBA" id="ARBA00004651"/>
    </source>
</evidence>
<feature type="domain" description="Peptidase C39" evidence="13">
    <location>
        <begin position="26"/>
        <end position="147"/>
    </location>
</feature>
<feature type="transmembrane region" description="Helical" evidence="10">
    <location>
        <begin position="182"/>
        <end position="204"/>
    </location>
</feature>
<reference evidence="14 15" key="1">
    <citation type="submission" date="2016-10" db="EMBL/GenBank/DDBJ databases">
        <authorList>
            <person name="Varghese N."/>
            <person name="Submissions S."/>
        </authorList>
    </citation>
    <scope>NUCLEOTIDE SEQUENCE [LARGE SCALE GENOMIC DNA]</scope>
    <source>
        <strain evidence="14 15">CECT 8317</strain>
    </source>
</reference>
<dbReference type="GO" id="GO:0005524">
    <property type="term" value="F:ATP binding"/>
    <property type="evidence" value="ECO:0007669"/>
    <property type="project" value="UniProtKB-KW"/>
</dbReference>
<dbReference type="PROSITE" id="PS50929">
    <property type="entry name" value="ABC_TM1F"/>
    <property type="match status" value="1"/>
</dbReference>
<dbReference type="InterPro" id="IPR039421">
    <property type="entry name" value="Type_1_exporter"/>
</dbReference>
<dbReference type="GO" id="GO:0006508">
    <property type="term" value="P:proteolysis"/>
    <property type="evidence" value="ECO:0007669"/>
    <property type="project" value="InterPro"/>
</dbReference>
<keyword evidence="15" id="KW-1185">Reference proteome</keyword>
<comment type="subcellular location">
    <subcellularLocation>
        <location evidence="1">Cell membrane</location>
        <topology evidence="1">Multi-pass membrane protein</topology>
    </subcellularLocation>
</comment>
<evidence type="ECO:0000256" key="5">
    <source>
        <dbReference type="ARBA" id="ARBA00022741"/>
    </source>
</evidence>
<name>A0AAQ1G9I3_9GAMM</name>
<feature type="transmembrane region" description="Helical" evidence="10">
    <location>
        <begin position="216"/>
        <end position="233"/>
    </location>
</feature>
<dbReference type="SUPFAM" id="SSF90123">
    <property type="entry name" value="ABC transporter transmembrane region"/>
    <property type="match status" value="1"/>
</dbReference>
<dbReference type="PROSITE" id="PS50990">
    <property type="entry name" value="PEPTIDASE_C39"/>
    <property type="match status" value="1"/>
</dbReference>
<evidence type="ECO:0000256" key="6">
    <source>
        <dbReference type="ARBA" id="ARBA00022840"/>
    </source>
</evidence>
<dbReference type="CDD" id="cd02421">
    <property type="entry name" value="Peptidase_C39_likeD"/>
    <property type="match status" value="1"/>
</dbReference>
<keyword evidence="2" id="KW-0813">Transport</keyword>
<feature type="region of interest" description="Disordered" evidence="9">
    <location>
        <begin position="1"/>
        <end position="26"/>
    </location>
</feature>
<dbReference type="Pfam" id="PF00005">
    <property type="entry name" value="ABC_tran"/>
    <property type="match status" value="1"/>
</dbReference>
<evidence type="ECO:0000259" key="13">
    <source>
        <dbReference type="PROSITE" id="PS50990"/>
    </source>
</evidence>
<evidence type="ECO:0000259" key="12">
    <source>
        <dbReference type="PROSITE" id="PS50929"/>
    </source>
</evidence>
<feature type="domain" description="ABC transmembrane type-1" evidence="12">
    <location>
        <begin position="182"/>
        <end position="460"/>
    </location>
</feature>
<dbReference type="GO" id="GO:0016887">
    <property type="term" value="F:ATP hydrolysis activity"/>
    <property type="evidence" value="ECO:0007669"/>
    <property type="project" value="InterPro"/>
</dbReference>
<dbReference type="InterPro" id="IPR036640">
    <property type="entry name" value="ABC1_TM_sf"/>
</dbReference>
<proteinExistence type="predicted"/>
<keyword evidence="7 10" id="KW-1133">Transmembrane helix</keyword>
<evidence type="ECO:0000256" key="2">
    <source>
        <dbReference type="ARBA" id="ARBA00022448"/>
    </source>
</evidence>
<dbReference type="GO" id="GO:0034040">
    <property type="term" value="F:ATPase-coupled lipid transmembrane transporter activity"/>
    <property type="evidence" value="ECO:0007669"/>
    <property type="project" value="TreeGrafter"/>
</dbReference>
<dbReference type="GO" id="GO:0008233">
    <property type="term" value="F:peptidase activity"/>
    <property type="evidence" value="ECO:0007669"/>
    <property type="project" value="InterPro"/>
</dbReference>
<evidence type="ECO:0000256" key="3">
    <source>
        <dbReference type="ARBA" id="ARBA00022475"/>
    </source>
</evidence>
<dbReference type="InterPro" id="IPR017871">
    <property type="entry name" value="ABC_transporter-like_CS"/>
</dbReference>
<evidence type="ECO:0000256" key="7">
    <source>
        <dbReference type="ARBA" id="ARBA00022989"/>
    </source>
</evidence>
<dbReference type="InterPro" id="IPR003593">
    <property type="entry name" value="AAA+_ATPase"/>
</dbReference>